<dbReference type="EMBL" id="AHZP02001157">
    <property type="protein sequence ID" value="KYK68299.1"/>
    <property type="molecule type" value="Genomic_DNA"/>
</dbReference>
<feature type="site" description="Important for enzyme activity" evidence="8">
    <location>
        <position position="213"/>
    </location>
</feature>
<dbReference type="InterPro" id="IPR041507">
    <property type="entry name" value="UCH_C"/>
</dbReference>
<protein>
    <recommendedName>
        <fullName evidence="3 8">ubiquitinyl hydrolase 1</fullName>
        <ecNumber evidence="3 8">3.4.19.12</ecNumber>
    </recommendedName>
</protein>
<dbReference type="GO" id="GO:0006511">
    <property type="term" value="P:ubiquitin-dependent protein catabolic process"/>
    <property type="evidence" value="ECO:0007669"/>
    <property type="project" value="UniProtKB-UniRule"/>
</dbReference>
<feature type="compositionally biased region" description="Basic residues" evidence="10">
    <location>
        <begin position="390"/>
        <end position="399"/>
    </location>
</feature>
<evidence type="ECO:0000256" key="1">
    <source>
        <dbReference type="ARBA" id="ARBA00000707"/>
    </source>
</evidence>
<evidence type="ECO:0000256" key="8">
    <source>
        <dbReference type="PROSITE-ProRule" id="PRU01393"/>
    </source>
</evidence>
<evidence type="ECO:0000256" key="5">
    <source>
        <dbReference type="ARBA" id="ARBA00022786"/>
    </source>
</evidence>
<feature type="active site" description="Proton donor" evidence="8">
    <location>
        <position position="198"/>
    </location>
</feature>
<evidence type="ECO:0000256" key="2">
    <source>
        <dbReference type="ARBA" id="ARBA00009326"/>
    </source>
</evidence>
<feature type="domain" description="UCH catalytic" evidence="11">
    <location>
        <begin position="20"/>
        <end position="262"/>
    </location>
</feature>
<dbReference type="OrthoDB" id="1924260at2759"/>
<proteinExistence type="inferred from homology"/>
<feature type="site" description="Transition state stabilizer" evidence="8">
    <location>
        <position position="114"/>
    </location>
</feature>
<keyword evidence="5 8" id="KW-0833">Ubl conjugation pathway</keyword>
<evidence type="ECO:0000313" key="13">
    <source>
        <dbReference type="Proteomes" id="UP000075225"/>
    </source>
</evidence>
<evidence type="ECO:0000256" key="7">
    <source>
        <dbReference type="ARBA" id="ARBA00022807"/>
    </source>
</evidence>
<evidence type="ECO:0000256" key="10">
    <source>
        <dbReference type="SAM" id="MobiDB-lite"/>
    </source>
</evidence>
<dbReference type="InterPro" id="IPR036959">
    <property type="entry name" value="Peptidase_C12_UCH_sf"/>
</dbReference>
<dbReference type="GO" id="GO:0016579">
    <property type="term" value="P:protein deubiquitination"/>
    <property type="evidence" value="ECO:0007669"/>
    <property type="project" value="TreeGrafter"/>
</dbReference>
<comment type="similarity">
    <text evidence="2 8">Belongs to the peptidase C12 family.</text>
</comment>
<evidence type="ECO:0000256" key="9">
    <source>
        <dbReference type="SAM" id="Coils"/>
    </source>
</evidence>
<evidence type="ECO:0000259" key="11">
    <source>
        <dbReference type="PROSITE" id="PS52048"/>
    </source>
</evidence>
<dbReference type="Gene3D" id="1.20.58.860">
    <property type="match status" value="1"/>
</dbReference>
<dbReference type="VEuPathDB" id="ToxoDB:TGPRC2_247240"/>
<feature type="coiled-coil region" evidence="9">
    <location>
        <begin position="311"/>
        <end position="352"/>
    </location>
</feature>
<feature type="active site" description="Nucleophile" evidence="8">
    <location>
        <position position="120"/>
    </location>
</feature>
<dbReference type="Gene3D" id="3.40.532.10">
    <property type="entry name" value="Peptidase C12, ubiquitin carboxyl-terminal hydrolase"/>
    <property type="match status" value="1"/>
</dbReference>
<dbReference type="AlphaFoldDB" id="A0A151HG24"/>
<keyword evidence="9" id="KW-0175">Coiled coil</keyword>
<dbReference type="PANTHER" id="PTHR10589:SF16">
    <property type="entry name" value="UBIQUITIN CARBOXYL-TERMINAL HYDROLASE ISOZYME L5"/>
    <property type="match status" value="1"/>
</dbReference>
<dbReference type="PROSITE" id="PS52048">
    <property type="entry name" value="UCH_DOMAIN"/>
    <property type="match status" value="1"/>
</dbReference>
<evidence type="ECO:0000256" key="6">
    <source>
        <dbReference type="ARBA" id="ARBA00022801"/>
    </source>
</evidence>
<dbReference type="InterPro" id="IPR038765">
    <property type="entry name" value="Papain-like_cys_pep_sf"/>
</dbReference>
<keyword evidence="7 8" id="KW-0788">Thiol protease</keyword>
<keyword evidence="6 8" id="KW-0378">Hydrolase</keyword>
<comment type="catalytic activity">
    <reaction evidence="1 8">
        <text>Thiol-dependent hydrolysis of ester, thioester, amide, peptide and isopeptide bonds formed by the C-terminal Gly of ubiquitin (a 76-residue protein attached to proteins as an intracellular targeting signal).</text>
        <dbReference type="EC" id="3.4.19.12"/>
    </reaction>
</comment>
<dbReference type="SUPFAM" id="SSF54001">
    <property type="entry name" value="Cysteine proteinases"/>
    <property type="match status" value="1"/>
</dbReference>
<keyword evidence="4 8" id="KW-0645">Protease</keyword>
<dbReference type="PANTHER" id="PTHR10589">
    <property type="entry name" value="UBIQUITIN CARBOXYL-TERMINAL HYDROLASE"/>
    <property type="match status" value="1"/>
</dbReference>
<name>A0A151HG24_TOXGO</name>
<sequence>MGAEDGSSGANARNADGSNRWCLIESDPGVFTELVEKVGVKGVEFDEIFGVDEESFEALKQRHRKIFGFVFLFNWTKDAAGAATGDAADSSQDVAMDDALGAAQCPPDLFFAKQVIENACASQAILSILVNKREEIQDVGSTINALVDFTKDFVDPQMRGEAIGNSELIRAAHNSFRSSSPFDWTDDDDDKEKEDAFHFVSYIFFKGHAYEMDGLKPGPQNLGSCGEDSWTELVRKRLQSRIAKIQTAASGELRFNLVAVTEDNLSKVQQDLLRERVVIQRAKIKLISSGQDIELDDEVDDDQAPSGTPTMEELPDDIAALEKVVREAEDRKKLLKEQEEEELDKRARWKKENARRRHDFVPFLLSVIKHLARKGELVKSVTAAQETIARRQHERKKAKTGATGVST</sequence>
<evidence type="ECO:0000313" key="12">
    <source>
        <dbReference type="EMBL" id="KYK68299.1"/>
    </source>
</evidence>
<dbReference type="Proteomes" id="UP000075225">
    <property type="component" value="Unassembled WGS sequence"/>
</dbReference>
<dbReference type="Pfam" id="PF01088">
    <property type="entry name" value="Peptidase_C12"/>
    <property type="match status" value="1"/>
</dbReference>
<comment type="caution">
    <text evidence="12">The sequence shown here is derived from an EMBL/GenBank/DDBJ whole genome shotgun (WGS) entry which is preliminary data.</text>
</comment>
<dbReference type="GO" id="GO:0005737">
    <property type="term" value="C:cytoplasm"/>
    <property type="evidence" value="ECO:0007669"/>
    <property type="project" value="TreeGrafter"/>
</dbReference>
<evidence type="ECO:0000256" key="4">
    <source>
        <dbReference type="ARBA" id="ARBA00022670"/>
    </source>
</evidence>
<evidence type="ECO:0000256" key="3">
    <source>
        <dbReference type="ARBA" id="ARBA00012759"/>
    </source>
</evidence>
<dbReference type="Pfam" id="PF18031">
    <property type="entry name" value="UCH_C"/>
    <property type="match status" value="1"/>
</dbReference>
<gene>
    <name evidence="12" type="ORF">TGPRC2_247240</name>
</gene>
<dbReference type="InterPro" id="IPR001578">
    <property type="entry name" value="Peptidase_C12_UCH"/>
</dbReference>
<reference evidence="13" key="1">
    <citation type="submission" date="2016-03" db="EMBL/GenBank/DDBJ databases">
        <authorList>
            <person name="Sibley D."/>
            <person name="Venepally P."/>
            <person name="Karamycheva S."/>
            <person name="Hadjithomas M."/>
            <person name="Khan A."/>
            <person name="Brunk B."/>
            <person name="Roos D."/>
            <person name="Caler E."/>
            <person name="Lorenzi H."/>
        </authorList>
    </citation>
    <scope>NUCLEOTIDE SEQUENCE [LARGE SCALE GENOMIC DNA]</scope>
    <source>
        <strain evidence="13">TgCatPRC2</strain>
    </source>
</reference>
<accession>A0A151HG24</accession>
<dbReference type="EC" id="3.4.19.12" evidence="3 8"/>
<dbReference type="GO" id="GO:0004843">
    <property type="term" value="F:cysteine-type deubiquitinase activity"/>
    <property type="evidence" value="ECO:0007669"/>
    <property type="project" value="UniProtKB-UniRule"/>
</dbReference>
<feature type="region of interest" description="Disordered" evidence="10">
    <location>
        <begin position="388"/>
        <end position="407"/>
    </location>
</feature>
<organism evidence="12 13">
    <name type="scientific">Toxoplasma gondii TgCatPRC2</name>
    <dbReference type="NCBI Taxonomy" id="1130821"/>
    <lineage>
        <taxon>Eukaryota</taxon>
        <taxon>Sar</taxon>
        <taxon>Alveolata</taxon>
        <taxon>Apicomplexa</taxon>
        <taxon>Conoidasida</taxon>
        <taxon>Coccidia</taxon>
        <taxon>Eucoccidiorida</taxon>
        <taxon>Eimeriorina</taxon>
        <taxon>Sarcocystidae</taxon>
        <taxon>Toxoplasma</taxon>
    </lineage>
</organism>